<dbReference type="EMBL" id="LAZR01026704">
    <property type="protein sequence ID" value="KKL67914.1"/>
    <property type="molecule type" value="Genomic_DNA"/>
</dbReference>
<reference evidence="1" key="1">
    <citation type="journal article" date="2015" name="Nature">
        <title>Complex archaea that bridge the gap between prokaryotes and eukaryotes.</title>
        <authorList>
            <person name="Spang A."/>
            <person name="Saw J.H."/>
            <person name="Jorgensen S.L."/>
            <person name="Zaremba-Niedzwiedzka K."/>
            <person name="Martijn J."/>
            <person name="Lind A.E."/>
            <person name="van Eijk R."/>
            <person name="Schleper C."/>
            <person name="Guy L."/>
            <person name="Ettema T.J."/>
        </authorList>
    </citation>
    <scope>NUCLEOTIDE SEQUENCE</scope>
</reference>
<name>A0A0F9E1Q8_9ZZZZ</name>
<dbReference type="Gene3D" id="3.40.50.150">
    <property type="entry name" value="Vaccinia Virus protein VP39"/>
    <property type="match status" value="1"/>
</dbReference>
<dbReference type="CDD" id="cd02440">
    <property type="entry name" value="AdoMet_MTases"/>
    <property type="match status" value="1"/>
</dbReference>
<dbReference type="Gene3D" id="3.40.50.720">
    <property type="entry name" value="NAD(P)-binding Rossmann-like Domain"/>
    <property type="match status" value="1"/>
</dbReference>
<protein>
    <recommendedName>
        <fullName evidence="2">C-methyltransferase domain-containing protein</fullName>
    </recommendedName>
</protein>
<accession>A0A0F9E1Q8</accession>
<dbReference type="InterPro" id="IPR029063">
    <property type="entry name" value="SAM-dependent_MTases_sf"/>
</dbReference>
<dbReference type="Pfam" id="PF13489">
    <property type="entry name" value="Methyltransf_23"/>
    <property type="match status" value="1"/>
</dbReference>
<comment type="caution">
    <text evidence="1">The sequence shown here is derived from an EMBL/GenBank/DDBJ whole genome shotgun (WGS) entry which is preliminary data.</text>
</comment>
<proteinExistence type="predicted"/>
<evidence type="ECO:0000313" key="1">
    <source>
        <dbReference type="EMBL" id="KKL67914.1"/>
    </source>
</evidence>
<evidence type="ECO:0008006" key="2">
    <source>
        <dbReference type="Google" id="ProtNLM"/>
    </source>
</evidence>
<feature type="non-terminal residue" evidence="1">
    <location>
        <position position="1"/>
    </location>
</feature>
<sequence>SIADCLILDFAGCIDEHGPIDLLGGERTTMAVCGKCRESFSRAIRICPICNSNEAEVLHNQRFELSEKHVLPNNYDVVACTKCGFVYADTKATQKDYDRFYKDLSKYEDTSIASGTGCNVLDAKRISRATSDIAKYVPDKNKSILDIGCANGGLLIELKRNGYKNVVGLDPSPACIDYVQNEHQIEAHLGSLFGADHLFSDQHFDIVILSHVLEHIVDIQMAYEKALSLLSKSGQIYVEVPDASRYSDYYVVPYFYFDCEHINHFDLGALSNLALKYGLDKVTENQIEIIASDTNVYPALYAIYQKNQQSDQQAPIYNSHARESVFEYIKLSEKRDEWPLLEDLVSSQEEIIVWGAGSFAHRMLQSSPLSKCNITAFIDNDSNKQGKMLHGVPIRSSDILKETNAAILVCSALHSNEIANEIKTMGVDNNIFELKKGNVNVSQL</sequence>
<dbReference type="SUPFAM" id="SSF53335">
    <property type="entry name" value="S-adenosyl-L-methionine-dependent methyltransferases"/>
    <property type="match status" value="2"/>
</dbReference>
<organism evidence="1">
    <name type="scientific">marine sediment metagenome</name>
    <dbReference type="NCBI Taxonomy" id="412755"/>
    <lineage>
        <taxon>unclassified sequences</taxon>
        <taxon>metagenomes</taxon>
        <taxon>ecological metagenomes</taxon>
    </lineage>
</organism>
<dbReference type="AlphaFoldDB" id="A0A0F9E1Q8"/>
<gene>
    <name evidence="1" type="ORF">LCGC14_2130210</name>
</gene>
<dbReference type="PANTHER" id="PTHR43861">
    <property type="entry name" value="TRANS-ACONITATE 2-METHYLTRANSFERASE-RELATED"/>
    <property type="match status" value="1"/>
</dbReference>